<gene>
    <name evidence="2" type="ORF">ColLi_03142</name>
</gene>
<dbReference type="InterPro" id="IPR037401">
    <property type="entry name" value="SnoaL-like"/>
</dbReference>
<dbReference type="InterPro" id="IPR032710">
    <property type="entry name" value="NTF2-like_dom_sf"/>
</dbReference>
<comment type="caution">
    <text evidence="2">The sequence shown here is derived from an EMBL/GenBank/DDBJ whole genome shotgun (WGS) entry which is preliminary data.</text>
</comment>
<evidence type="ECO:0000313" key="2">
    <source>
        <dbReference type="EMBL" id="GJC80304.1"/>
    </source>
</evidence>
<accession>A0AA37LPP1</accession>
<dbReference type="Pfam" id="PF12680">
    <property type="entry name" value="SnoaL_2"/>
    <property type="match status" value="1"/>
</dbReference>
<proteinExistence type="predicted"/>
<dbReference type="Gene3D" id="3.10.450.50">
    <property type="match status" value="1"/>
</dbReference>
<protein>
    <recommendedName>
        <fullName evidence="1">SnoaL-like domain-containing protein</fullName>
    </recommendedName>
</protein>
<name>A0AA37LPP1_9PEZI</name>
<keyword evidence="3" id="KW-1185">Reference proteome</keyword>
<organism evidence="2 3">
    <name type="scientific">Colletotrichum liriopes</name>
    <dbReference type="NCBI Taxonomy" id="708192"/>
    <lineage>
        <taxon>Eukaryota</taxon>
        <taxon>Fungi</taxon>
        <taxon>Dikarya</taxon>
        <taxon>Ascomycota</taxon>
        <taxon>Pezizomycotina</taxon>
        <taxon>Sordariomycetes</taxon>
        <taxon>Hypocreomycetidae</taxon>
        <taxon>Glomerellales</taxon>
        <taxon>Glomerellaceae</taxon>
        <taxon>Colletotrichum</taxon>
        <taxon>Colletotrichum spaethianum species complex</taxon>
    </lineage>
</organism>
<feature type="domain" description="SnoaL-like" evidence="1">
    <location>
        <begin position="12"/>
        <end position="122"/>
    </location>
</feature>
<dbReference type="SUPFAM" id="SSF54427">
    <property type="entry name" value="NTF2-like"/>
    <property type="match status" value="1"/>
</dbReference>
<dbReference type="Proteomes" id="UP001055172">
    <property type="component" value="Unassembled WGS sequence"/>
</dbReference>
<dbReference type="EMBL" id="BPPX01000005">
    <property type="protein sequence ID" value="GJC80304.1"/>
    <property type="molecule type" value="Genomic_DNA"/>
</dbReference>
<evidence type="ECO:0000313" key="3">
    <source>
        <dbReference type="Proteomes" id="UP001055172"/>
    </source>
</evidence>
<sequence>MAPSPKAVSIISRWTEGFSAPDPGEWVKLHAADVTYTDHAFQIQASTLAGIADHARVWNRAVPDFKIETDTVWLEERLPQGKTRLVFKTKNTGTFTHDLPRVKASGKSFWFPGVIEFIVRDDDGLIETINEWYTFKFDGVTSVNDYINRPQPKLA</sequence>
<reference evidence="2 3" key="1">
    <citation type="submission" date="2021-07" db="EMBL/GenBank/DDBJ databases">
        <title>Genome data of Colletotrichum spaethianum.</title>
        <authorList>
            <person name="Utami Y.D."/>
            <person name="Hiruma K."/>
        </authorList>
    </citation>
    <scope>NUCLEOTIDE SEQUENCE [LARGE SCALE GENOMIC DNA]</scope>
    <source>
        <strain evidence="2 3">MAFF 242679</strain>
    </source>
</reference>
<evidence type="ECO:0000259" key="1">
    <source>
        <dbReference type="Pfam" id="PF12680"/>
    </source>
</evidence>
<dbReference type="AlphaFoldDB" id="A0AA37LPP1"/>